<dbReference type="Pfam" id="PF13193">
    <property type="entry name" value="AMP-binding_C"/>
    <property type="match status" value="1"/>
</dbReference>
<dbReference type="PANTHER" id="PTHR43605:SF10">
    <property type="entry name" value="ACYL-COA SYNTHETASE MEDIUM CHAIN FAMILY MEMBER 3"/>
    <property type="match status" value="1"/>
</dbReference>
<keyword evidence="4" id="KW-0067">ATP-binding</keyword>
<evidence type="ECO:0000259" key="6">
    <source>
        <dbReference type="Pfam" id="PF13193"/>
    </source>
</evidence>
<evidence type="ECO:0000256" key="2">
    <source>
        <dbReference type="ARBA" id="ARBA00022598"/>
    </source>
</evidence>
<comment type="caution">
    <text evidence="7">The sequence shown here is derived from an EMBL/GenBank/DDBJ whole genome shotgun (WGS) entry which is preliminary data.</text>
</comment>
<feature type="domain" description="AMP-dependent synthetase/ligase" evidence="5">
    <location>
        <begin position="21"/>
        <end position="377"/>
    </location>
</feature>
<gene>
    <name evidence="7" type="ORF">EEJ42_20700</name>
</gene>
<sequence length="536" mass="57271">MADLLKTFGEPAACTAYLLCDRHPSDAVAFTLVSKDLTSHDMTFAELRDRSSRMASALAALGVGAGDRVATLMGKSAELLIASLAIWRLGAVQVPLFTAFAPPAIALRTIGNGTKAVVTDADQRPKLDPEAGFPGERPWQIITTGPVTGTDLAFSELLESHAPQPEPVAVGGDAPIVELFTSGTAGSPKAVPIPLSAVAGFVMYQEFSLDHQPTDVFWNAADPGWAYGLYYAIIAPLALGRRSLLLNSLFSAEGTWDVLSRFGVTNFAAGPTVYRKLRASGGAPGDLRLRCCSAAGEPLPPDVVDWAQEALGVPVRDHYGLTETGMVIAHAWHAELRTELKTGSMGRPLPGWSVKILREDTNSAEAATGVPGRVAIDIADSPLMWFKGYLGSPERTAEKFSPDGRWFYTGDTAAQDEEGDLFFSGRGDDVILMAGYRIGPFEVESVLQEHQAVAEAAAVGIPDDEYGEIIEAFVVLSPGAQPGETLAAELQQLVRDKFAKHAYPRQIHFVDALPKTSSGKTQRFLLRPAPTTGRGR</sequence>
<dbReference type="Proteomes" id="UP000275401">
    <property type="component" value="Unassembled WGS sequence"/>
</dbReference>
<evidence type="ECO:0000256" key="3">
    <source>
        <dbReference type="ARBA" id="ARBA00022741"/>
    </source>
</evidence>
<keyword evidence="3" id="KW-0547">Nucleotide-binding</keyword>
<dbReference type="InterPro" id="IPR045851">
    <property type="entry name" value="AMP-bd_C_sf"/>
</dbReference>
<evidence type="ECO:0000259" key="5">
    <source>
        <dbReference type="Pfam" id="PF00501"/>
    </source>
</evidence>
<dbReference type="InterPro" id="IPR025110">
    <property type="entry name" value="AMP-bd_C"/>
</dbReference>
<evidence type="ECO:0000313" key="7">
    <source>
        <dbReference type="EMBL" id="RNG22370.1"/>
    </source>
</evidence>
<dbReference type="Gene3D" id="3.30.300.30">
    <property type="match status" value="1"/>
</dbReference>
<dbReference type="PANTHER" id="PTHR43605">
    <property type="entry name" value="ACYL-COENZYME A SYNTHETASE"/>
    <property type="match status" value="1"/>
</dbReference>
<evidence type="ECO:0000256" key="1">
    <source>
        <dbReference type="ARBA" id="ARBA00006432"/>
    </source>
</evidence>
<dbReference type="Gene3D" id="3.40.50.12780">
    <property type="entry name" value="N-terminal domain of ligase-like"/>
    <property type="match status" value="1"/>
</dbReference>
<dbReference type="EMBL" id="RIBZ01000263">
    <property type="protein sequence ID" value="RNG22370.1"/>
    <property type="molecule type" value="Genomic_DNA"/>
</dbReference>
<protein>
    <submittedName>
        <fullName evidence="7">AMP-dependent synthetase</fullName>
    </submittedName>
</protein>
<dbReference type="GO" id="GO:0006637">
    <property type="term" value="P:acyl-CoA metabolic process"/>
    <property type="evidence" value="ECO:0007669"/>
    <property type="project" value="TreeGrafter"/>
</dbReference>
<name>A0A3M8VYG8_9ACTN</name>
<dbReference type="InterPro" id="IPR000873">
    <property type="entry name" value="AMP-dep_synth/lig_dom"/>
</dbReference>
<comment type="similarity">
    <text evidence="1">Belongs to the ATP-dependent AMP-binding enzyme family.</text>
</comment>
<dbReference type="InterPro" id="IPR051087">
    <property type="entry name" value="Mitochondrial_ACSM"/>
</dbReference>
<dbReference type="Pfam" id="PF00501">
    <property type="entry name" value="AMP-binding"/>
    <property type="match status" value="1"/>
</dbReference>
<reference evidence="7 8" key="1">
    <citation type="submission" date="2018-11" db="EMBL/GenBank/DDBJ databases">
        <title>The Potential of Streptomyces as Biocontrol Agents against the Tomato grey mould, Botrytis cinerea (Gray mold) Frontiers in Microbiology.</title>
        <authorList>
            <person name="Li D."/>
        </authorList>
    </citation>
    <scope>NUCLEOTIDE SEQUENCE [LARGE SCALE GENOMIC DNA]</scope>
    <source>
        <strain evidence="7 8">NEAU-LD23</strain>
    </source>
</reference>
<dbReference type="GO" id="GO:0004321">
    <property type="term" value="F:fatty-acyl-CoA synthase activity"/>
    <property type="evidence" value="ECO:0007669"/>
    <property type="project" value="TreeGrafter"/>
</dbReference>
<keyword evidence="8" id="KW-1185">Reference proteome</keyword>
<dbReference type="SUPFAM" id="SSF56801">
    <property type="entry name" value="Acetyl-CoA synthetase-like"/>
    <property type="match status" value="1"/>
</dbReference>
<dbReference type="InterPro" id="IPR042099">
    <property type="entry name" value="ANL_N_sf"/>
</dbReference>
<keyword evidence="2" id="KW-0436">Ligase</keyword>
<proteinExistence type="inferred from homology"/>
<evidence type="ECO:0000313" key="8">
    <source>
        <dbReference type="Proteomes" id="UP000275401"/>
    </source>
</evidence>
<dbReference type="GO" id="GO:0006633">
    <property type="term" value="P:fatty acid biosynthetic process"/>
    <property type="evidence" value="ECO:0007669"/>
    <property type="project" value="TreeGrafter"/>
</dbReference>
<evidence type="ECO:0000256" key="4">
    <source>
        <dbReference type="ARBA" id="ARBA00022840"/>
    </source>
</evidence>
<feature type="domain" description="AMP-binding enzyme C-terminal" evidence="6">
    <location>
        <begin position="442"/>
        <end position="520"/>
    </location>
</feature>
<dbReference type="GO" id="GO:0016405">
    <property type="term" value="F:CoA-ligase activity"/>
    <property type="evidence" value="ECO:0007669"/>
    <property type="project" value="UniProtKB-ARBA"/>
</dbReference>
<dbReference type="GO" id="GO:0005524">
    <property type="term" value="F:ATP binding"/>
    <property type="evidence" value="ECO:0007669"/>
    <property type="project" value="UniProtKB-KW"/>
</dbReference>
<accession>A0A3M8VYG8</accession>
<dbReference type="AlphaFoldDB" id="A0A3M8VYG8"/>
<dbReference type="GO" id="GO:0015645">
    <property type="term" value="F:fatty acid ligase activity"/>
    <property type="evidence" value="ECO:0007669"/>
    <property type="project" value="TreeGrafter"/>
</dbReference>
<organism evidence="7 8">
    <name type="scientific">Streptomyces botrytidirepellens</name>
    <dbReference type="NCBI Taxonomy" id="2486417"/>
    <lineage>
        <taxon>Bacteria</taxon>
        <taxon>Bacillati</taxon>
        <taxon>Actinomycetota</taxon>
        <taxon>Actinomycetes</taxon>
        <taxon>Kitasatosporales</taxon>
        <taxon>Streptomycetaceae</taxon>
        <taxon>Streptomyces</taxon>
    </lineage>
</organism>